<dbReference type="CDD" id="cd00202">
    <property type="entry name" value="ZnF_GATA"/>
    <property type="match status" value="1"/>
</dbReference>
<evidence type="ECO:0000256" key="5">
    <source>
        <dbReference type="ARBA" id="ARBA00023163"/>
    </source>
</evidence>
<evidence type="ECO:0000256" key="1">
    <source>
        <dbReference type="ARBA" id="ARBA00022723"/>
    </source>
</evidence>
<dbReference type="AlphaFoldDB" id="A0A166N556"/>
<evidence type="ECO:0000256" key="2">
    <source>
        <dbReference type="ARBA" id="ARBA00022771"/>
    </source>
</evidence>
<dbReference type="OrthoDB" id="2162994at2759"/>
<accession>A0A166N556</accession>
<evidence type="ECO:0000259" key="8">
    <source>
        <dbReference type="PROSITE" id="PS50114"/>
    </source>
</evidence>
<dbReference type="SUPFAM" id="SSF57716">
    <property type="entry name" value="Glucocorticoid receptor-like (DNA-binding domain)"/>
    <property type="match status" value="1"/>
</dbReference>
<keyword evidence="2 6" id="KW-0863">Zinc-finger</keyword>
<dbReference type="Proteomes" id="UP000242877">
    <property type="component" value="Unassembled WGS sequence"/>
</dbReference>
<dbReference type="Pfam" id="PF00320">
    <property type="entry name" value="GATA"/>
    <property type="match status" value="1"/>
</dbReference>
<dbReference type="PANTHER" id="PTHR47172">
    <property type="entry name" value="OS01G0976800 PROTEIN"/>
    <property type="match status" value="1"/>
</dbReference>
<comment type="caution">
    <text evidence="9">The sequence shown here is derived from an EMBL/GenBank/DDBJ whole genome shotgun (WGS) entry which is preliminary data.</text>
</comment>
<dbReference type="GO" id="GO:0006355">
    <property type="term" value="P:regulation of DNA-templated transcription"/>
    <property type="evidence" value="ECO:0007669"/>
    <property type="project" value="InterPro"/>
</dbReference>
<dbReference type="Gene3D" id="3.30.50.10">
    <property type="entry name" value="Erythroid Transcription Factor GATA-1, subunit A"/>
    <property type="match status" value="1"/>
</dbReference>
<feature type="compositionally biased region" description="Low complexity" evidence="7">
    <location>
        <begin position="445"/>
        <end position="455"/>
    </location>
</feature>
<gene>
    <name evidence="9" type="ORF">AAP_05474</name>
</gene>
<organism evidence="9 10">
    <name type="scientific">Ascosphaera apis ARSEF 7405</name>
    <dbReference type="NCBI Taxonomy" id="392613"/>
    <lineage>
        <taxon>Eukaryota</taxon>
        <taxon>Fungi</taxon>
        <taxon>Dikarya</taxon>
        <taxon>Ascomycota</taxon>
        <taxon>Pezizomycotina</taxon>
        <taxon>Eurotiomycetes</taxon>
        <taxon>Eurotiomycetidae</taxon>
        <taxon>Onygenales</taxon>
        <taxon>Ascosphaeraceae</taxon>
        <taxon>Ascosphaera</taxon>
    </lineage>
</organism>
<dbReference type="InterPro" id="IPR000679">
    <property type="entry name" value="Znf_GATA"/>
</dbReference>
<dbReference type="PROSITE" id="PS50114">
    <property type="entry name" value="GATA_ZN_FINGER_2"/>
    <property type="match status" value="1"/>
</dbReference>
<feature type="compositionally biased region" description="Low complexity" evidence="7">
    <location>
        <begin position="240"/>
        <end position="278"/>
    </location>
</feature>
<keyword evidence="3" id="KW-0862">Zinc</keyword>
<feature type="region of interest" description="Disordered" evidence="7">
    <location>
        <begin position="518"/>
        <end position="558"/>
    </location>
</feature>
<dbReference type="EMBL" id="AZGZ01000031">
    <property type="protein sequence ID" value="KZZ87770.1"/>
    <property type="molecule type" value="Genomic_DNA"/>
</dbReference>
<keyword evidence="10" id="KW-1185">Reference proteome</keyword>
<dbReference type="InterPro" id="IPR013088">
    <property type="entry name" value="Znf_NHR/GATA"/>
</dbReference>
<evidence type="ECO:0000313" key="10">
    <source>
        <dbReference type="Proteomes" id="UP000242877"/>
    </source>
</evidence>
<protein>
    <submittedName>
        <fullName evidence="9">NsdD</fullName>
    </submittedName>
</protein>
<evidence type="ECO:0000256" key="7">
    <source>
        <dbReference type="SAM" id="MobiDB-lite"/>
    </source>
</evidence>
<dbReference type="GO" id="GO:0008270">
    <property type="term" value="F:zinc ion binding"/>
    <property type="evidence" value="ECO:0007669"/>
    <property type="project" value="UniProtKB-KW"/>
</dbReference>
<feature type="region of interest" description="Disordered" evidence="7">
    <location>
        <begin position="177"/>
        <end position="278"/>
    </location>
</feature>
<evidence type="ECO:0000256" key="4">
    <source>
        <dbReference type="ARBA" id="ARBA00023015"/>
    </source>
</evidence>
<reference evidence="9 10" key="1">
    <citation type="journal article" date="2016" name="Genome Biol. Evol.">
        <title>Divergent and convergent evolution of fungal pathogenicity.</title>
        <authorList>
            <person name="Shang Y."/>
            <person name="Xiao G."/>
            <person name="Zheng P."/>
            <person name="Cen K."/>
            <person name="Zhan S."/>
            <person name="Wang C."/>
        </authorList>
    </citation>
    <scope>NUCLEOTIDE SEQUENCE [LARGE SCALE GENOMIC DNA]</scope>
    <source>
        <strain evidence="9 10">ARSEF 7405</strain>
    </source>
</reference>
<dbReference type="SMART" id="SM00401">
    <property type="entry name" value="ZnF_GATA"/>
    <property type="match status" value="1"/>
</dbReference>
<feature type="region of interest" description="Disordered" evidence="7">
    <location>
        <begin position="62"/>
        <end position="90"/>
    </location>
</feature>
<feature type="domain" description="GATA-type" evidence="8">
    <location>
        <begin position="481"/>
        <end position="511"/>
    </location>
</feature>
<keyword evidence="4" id="KW-0805">Transcription regulation</keyword>
<proteinExistence type="predicted"/>
<dbReference type="PANTHER" id="PTHR47172:SF24">
    <property type="entry name" value="GATA ZINC FINGER DOMAIN-CONTAINING PROTEIN 14-RELATED"/>
    <property type="match status" value="1"/>
</dbReference>
<sequence length="558" mass="60027">MDSTEFRSRSWEPYANGASTASLAFPLPRRREEEIPRDSCAATSGNVGLLPSARRECLKGSFQPSQSSMASGTSFSMTSKNTAPTFPSTDSRTAAAQYGAAGGIINHSGSFNSYHPQRPSSFCEPEASTLGKRVQMEEERDGRFQKPFLQPVSAPASKLPSIHEALGYSARFPSSIYRSSGSHSLPPSPLAGPNGSTPGRFAGDETADSFPLLHGNNPSLRRQDVSEKKRLSVSSFQTDGSQNGSVSSMGSSLRSPVRSRRSTGTSVPTPITVTSPATFARPHSYPGEAQPCQEARPGAVPATAYTWNFAGPPDDSARQDVRMSDISAIEAPRAPTVETSEIISLFEAHAETCMRLQQLCDLYTHEQIRPDAVSQSNFDRLLHLHRSTYDAMVRVRNTQLVHPIEEARRQQMSAVQHPRSSAVFENRGYEVSYQNDVRRNPPYPATAAVPAAGQPYPVPEPKRRLPLAPRQRRTKAAPPGRCHSCSRSETPEWRRGPDGARTLCNACGLHYAKLARKQTADSKAAAAAAAAGSSSGAGRATGASNSPATTRSSASRSP</sequence>
<keyword evidence="1" id="KW-0479">Metal-binding</keyword>
<keyword evidence="5" id="KW-0804">Transcription</keyword>
<feature type="compositionally biased region" description="Basic and acidic residues" evidence="7">
    <location>
        <begin position="221"/>
        <end position="230"/>
    </location>
</feature>
<name>A0A166N556_9EURO</name>
<dbReference type="GO" id="GO:0043565">
    <property type="term" value="F:sequence-specific DNA binding"/>
    <property type="evidence" value="ECO:0007669"/>
    <property type="project" value="InterPro"/>
</dbReference>
<feature type="compositionally biased region" description="Low complexity" evidence="7">
    <location>
        <begin position="521"/>
        <end position="558"/>
    </location>
</feature>
<dbReference type="VEuPathDB" id="FungiDB:AAP_05474"/>
<evidence type="ECO:0000256" key="3">
    <source>
        <dbReference type="ARBA" id="ARBA00022833"/>
    </source>
</evidence>
<evidence type="ECO:0000313" key="9">
    <source>
        <dbReference type="EMBL" id="KZZ87770.1"/>
    </source>
</evidence>
<evidence type="ECO:0000256" key="6">
    <source>
        <dbReference type="PROSITE-ProRule" id="PRU00094"/>
    </source>
</evidence>
<dbReference type="PROSITE" id="PS00344">
    <property type="entry name" value="GATA_ZN_FINGER_1"/>
    <property type="match status" value="1"/>
</dbReference>
<feature type="region of interest" description="Disordered" evidence="7">
    <location>
        <begin position="435"/>
        <end position="497"/>
    </location>
</feature>